<dbReference type="STRING" id="314260.PB2503_07799"/>
<organism evidence="2 3">
    <name type="scientific">Parvularcula bermudensis (strain ATCC BAA-594 / HTCC2503 / KCTC 12087)</name>
    <dbReference type="NCBI Taxonomy" id="314260"/>
    <lineage>
        <taxon>Bacteria</taxon>
        <taxon>Pseudomonadati</taxon>
        <taxon>Pseudomonadota</taxon>
        <taxon>Alphaproteobacteria</taxon>
        <taxon>Parvularculales</taxon>
        <taxon>Parvularculaceae</taxon>
        <taxon>Parvularcula</taxon>
    </lineage>
</organism>
<dbReference type="Proteomes" id="UP000001302">
    <property type="component" value="Chromosome"/>
</dbReference>
<dbReference type="SUPFAM" id="SSF53335">
    <property type="entry name" value="S-adenosyl-L-methionine-dependent methyltransferases"/>
    <property type="match status" value="1"/>
</dbReference>
<reference evidence="3" key="1">
    <citation type="submission" date="2010-08" db="EMBL/GenBank/DDBJ databases">
        <title>Genome sequence of Parvularcula bermudensis HTCC2503.</title>
        <authorList>
            <person name="Kang D.-M."/>
            <person name="Oh H.-M."/>
            <person name="Cho J.-C."/>
        </authorList>
    </citation>
    <scope>NUCLEOTIDE SEQUENCE [LARGE SCALE GENOMIC DNA]</scope>
    <source>
        <strain evidence="3">ATCC BAA-594 / HTCC2503 / KCTC 12087</strain>
    </source>
</reference>
<accession>E0TGJ6</accession>
<dbReference type="OrthoDB" id="5525831at2"/>
<evidence type="ECO:0000256" key="1">
    <source>
        <dbReference type="SAM" id="MobiDB-lite"/>
    </source>
</evidence>
<dbReference type="InterPro" id="IPR010342">
    <property type="entry name" value="DUF938"/>
</dbReference>
<dbReference type="Pfam" id="PF06080">
    <property type="entry name" value="DUF938"/>
    <property type="match status" value="1"/>
</dbReference>
<feature type="compositionally biased region" description="Basic and acidic residues" evidence="1">
    <location>
        <begin position="1"/>
        <end position="20"/>
    </location>
</feature>
<dbReference type="AlphaFoldDB" id="E0TGJ6"/>
<keyword evidence="3" id="KW-1185">Reference proteome</keyword>
<sequence length="222" mass="24072">MSDDHQRGPDGKEIALEARSQRAGKLVSPSVARNKEPIAAAFADTMPQAGHILEIGSGTGEHGMTLTARFPDLIWQPSDPDDNHRHSIDAYAADTPRLLSSLPLDVTDDGWWQAAPLSAYDGVVSINMIHIAPFAAAEGVFRGAAALLSPGCKLFLYGPFSRRGEMADSNRRFDADLKRRDPAWGVRDLDDQVQPLGARFALHLSTVTEMPANNLSVVFEKG</sequence>
<gene>
    <name evidence="2" type="ordered locus">PB2503_07799</name>
</gene>
<dbReference type="KEGG" id="pbr:PB2503_07799"/>
<dbReference type="Gene3D" id="3.40.50.150">
    <property type="entry name" value="Vaccinia Virus protein VP39"/>
    <property type="match status" value="1"/>
</dbReference>
<dbReference type="PANTHER" id="PTHR20974">
    <property type="entry name" value="UPF0585 PROTEIN CG18661"/>
    <property type="match status" value="1"/>
</dbReference>
<reference evidence="2 3" key="2">
    <citation type="journal article" date="2011" name="J. Bacteriol.">
        <title>Complete genome sequence of strain HTCC2503T of Parvularcula bermudensis, the type species of the order "Parvularculales" in the class Alphaproteobacteria.</title>
        <authorList>
            <person name="Oh H.M."/>
            <person name="Kang I."/>
            <person name="Vergin K.L."/>
            <person name="Kang D."/>
            <person name="Rhee K.H."/>
            <person name="Giovannoni S.J."/>
            <person name="Cho J.C."/>
        </authorList>
    </citation>
    <scope>NUCLEOTIDE SEQUENCE [LARGE SCALE GENOMIC DNA]</scope>
    <source>
        <strain evidence="3">ATCC BAA-594 / HTCC2503 / KCTC 12087</strain>
    </source>
</reference>
<dbReference type="InterPro" id="IPR029063">
    <property type="entry name" value="SAM-dependent_MTases_sf"/>
</dbReference>
<dbReference type="RefSeq" id="WP_013300589.1">
    <property type="nucleotide sequence ID" value="NC_014414.1"/>
</dbReference>
<dbReference type="eggNOG" id="COG2813">
    <property type="taxonomic scope" value="Bacteria"/>
</dbReference>
<proteinExistence type="predicted"/>
<evidence type="ECO:0000313" key="3">
    <source>
        <dbReference type="Proteomes" id="UP000001302"/>
    </source>
</evidence>
<dbReference type="EMBL" id="CP002156">
    <property type="protein sequence ID" value="ADM09615.1"/>
    <property type="molecule type" value="Genomic_DNA"/>
</dbReference>
<dbReference type="PANTHER" id="PTHR20974:SF0">
    <property type="entry name" value="UPF0585 PROTEIN CG18661"/>
    <property type="match status" value="1"/>
</dbReference>
<feature type="region of interest" description="Disordered" evidence="1">
    <location>
        <begin position="1"/>
        <end position="29"/>
    </location>
</feature>
<evidence type="ECO:0008006" key="4">
    <source>
        <dbReference type="Google" id="ProtNLM"/>
    </source>
</evidence>
<protein>
    <recommendedName>
        <fullName evidence="4">SAM-dependent methyltransferase</fullName>
    </recommendedName>
</protein>
<name>E0TGJ6_PARBH</name>
<evidence type="ECO:0000313" key="2">
    <source>
        <dbReference type="EMBL" id="ADM09615.1"/>
    </source>
</evidence>
<dbReference type="HOGENOM" id="CLU_067698_2_0_5"/>